<dbReference type="Proteomes" id="UP000007963">
    <property type="component" value="Unassembled WGS sequence"/>
</dbReference>
<evidence type="ECO:0000256" key="8">
    <source>
        <dbReference type="ARBA" id="ARBA00023242"/>
    </source>
</evidence>
<evidence type="ECO:0000256" key="5">
    <source>
        <dbReference type="ARBA" id="ARBA00022833"/>
    </source>
</evidence>
<organism evidence="10 11">
    <name type="scientific">Aspergillus terreus (strain NIH 2624 / FGSC A1156)</name>
    <dbReference type="NCBI Taxonomy" id="341663"/>
    <lineage>
        <taxon>Eukaryota</taxon>
        <taxon>Fungi</taxon>
        <taxon>Dikarya</taxon>
        <taxon>Ascomycota</taxon>
        <taxon>Pezizomycotina</taxon>
        <taxon>Eurotiomycetes</taxon>
        <taxon>Eurotiomycetidae</taxon>
        <taxon>Eurotiales</taxon>
        <taxon>Aspergillaceae</taxon>
        <taxon>Aspergillus</taxon>
        <taxon>Aspergillus subgen. Circumdati</taxon>
    </lineage>
</organism>
<sequence>MPPAMESRSALNMAANTSQSMMTETHIQENLFDIPPDLDFAALDFLYAPRWATDSMSLAEGLEYLAYFTSTRGMGAFLKKNTLRERQRLVLEDEVRNLPGSGILTSLYDASPLPDLCFDKLATDFTTDAVYNFDASVLDFTISSLDPLELKAQDIIARLETVVVGKRDKTVITIDWDPSTQELCHSFFTPSTIRRYLGYFWSLWYPNCPIVHRPSFNPQTAPAALVAVMVIIGACLSPHEEDVKAAENWLDSVEELVFTDNRCEEPVQGTPTSSRFDEQCARKKRRIESIQMTYLACSLQKREGSLEAQARIRRYRHATMVTKLARDIGLSSGNHRTLSLDSPSSSWWDQFSAEEELIR</sequence>
<dbReference type="eggNOG" id="KOG1721">
    <property type="taxonomic scope" value="Eukaryota"/>
</dbReference>
<protein>
    <recommendedName>
        <fullName evidence="9">Xylanolytic transcriptional activator regulatory domain-containing protein</fullName>
    </recommendedName>
</protein>
<keyword evidence="7" id="KW-0804">Transcription</keyword>
<dbReference type="GO" id="GO:0006351">
    <property type="term" value="P:DNA-templated transcription"/>
    <property type="evidence" value="ECO:0007669"/>
    <property type="project" value="InterPro"/>
</dbReference>
<dbReference type="InterPro" id="IPR051059">
    <property type="entry name" value="VerF-like"/>
</dbReference>
<keyword evidence="5" id="KW-0862">Zinc</keyword>
<evidence type="ECO:0000313" key="10">
    <source>
        <dbReference type="EMBL" id="EAU31549.1"/>
    </source>
</evidence>
<feature type="domain" description="Xylanolytic transcriptional activator regulatory" evidence="9">
    <location>
        <begin position="197"/>
        <end position="350"/>
    </location>
</feature>
<proteinExistence type="predicted"/>
<dbReference type="InterPro" id="IPR007219">
    <property type="entry name" value="XnlR_reg_dom"/>
</dbReference>
<evidence type="ECO:0000256" key="2">
    <source>
        <dbReference type="ARBA" id="ARBA00022723"/>
    </source>
</evidence>
<evidence type="ECO:0000256" key="6">
    <source>
        <dbReference type="ARBA" id="ARBA00023015"/>
    </source>
</evidence>
<gene>
    <name evidence="10" type="ORF">ATEG_08376</name>
</gene>
<dbReference type="PANTHER" id="PTHR40626:SF3">
    <property type="entry name" value="TRANSCRIPTION FACTOR WITH C2H2 AND ZN(2)-CYS(6) DNA BINDING DOMAIN (EUROFUNG)-RELATED"/>
    <property type="match status" value="1"/>
</dbReference>
<keyword evidence="8" id="KW-0539">Nucleus</keyword>
<dbReference type="Pfam" id="PF04082">
    <property type="entry name" value="Fungal_trans"/>
    <property type="match status" value="1"/>
</dbReference>
<keyword evidence="3" id="KW-0677">Repeat</keyword>
<dbReference type="OMA" id="YRHATMV"/>
<name>Q0CD58_ASPTN</name>
<keyword evidence="2" id="KW-0479">Metal-binding</keyword>
<reference evidence="11" key="1">
    <citation type="submission" date="2005-09" db="EMBL/GenBank/DDBJ databases">
        <title>Annotation of the Aspergillus terreus NIH2624 genome.</title>
        <authorList>
            <person name="Birren B.W."/>
            <person name="Lander E.S."/>
            <person name="Galagan J.E."/>
            <person name="Nusbaum C."/>
            <person name="Devon K."/>
            <person name="Henn M."/>
            <person name="Ma L.-J."/>
            <person name="Jaffe D.B."/>
            <person name="Butler J."/>
            <person name="Alvarez P."/>
            <person name="Gnerre S."/>
            <person name="Grabherr M."/>
            <person name="Kleber M."/>
            <person name="Mauceli E.W."/>
            <person name="Brockman W."/>
            <person name="Rounsley S."/>
            <person name="Young S.K."/>
            <person name="LaButti K."/>
            <person name="Pushparaj V."/>
            <person name="DeCaprio D."/>
            <person name="Crawford M."/>
            <person name="Koehrsen M."/>
            <person name="Engels R."/>
            <person name="Montgomery P."/>
            <person name="Pearson M."/>
            <person name="Howarth C."/>
            <person name="Larson L."/>
            <person name="Luoma S."/>
            <person name="White J."/>
            <person name="Alvarado L."/>
            <person name="Kodira C.D."/>
            <person name="Zeng Q."/>
            <person name="Oleary S."/>
            <person name="Yandava C."/>
            <person name="Denning D.W."/>
            <person name="Nierman W.C."/>
            <person name="Milne T."/>
            <person name="Madden K."/>
        </authorList>
    </citation>
    <scope>NUCLEOTIDE SEQUENCE [LARGE SCALE GENOMIC DNA]</scope>
    <source>
        <strain evidence="11">NIH 2624 / FGSC A1156</strain>
    </source>
</reference>
<dbReference type="GO" id="GO:0000978">
    <property type="term" value="F:RNA polymerase II cis-regulatory region sequence-specific DNA binding"/>
    <property type="evidence" value="ECO:0007669"/>
    <property type="project" value="InterPro"/>
</dbReference>
<dbReference type="VEuPathDB" id="FungiDB:ATEG_08376"/>
<accession>Q0CD58</accession>
<evidence type="ECO:0000313" key="11">
    <source>
        <dbReference type="Proteomes" id="UP000007963"/>
    </source>
</evidence>
<evidence type="ECO:0000259" key="9">
    <source>
        <dbReference type="Pfam" id="PF04082"/>
    </source>
</evidence>
<dbReference type="GO" id="GO:0000785">
    <property type="term" value="C:chromatin"/>
    <property type="evidence" value="ECO:0007669"/>
    <property type="project" value="TreeGrafter"/>
</dbReference>
<dbReference type="GO" id="GO:0005634">
    <property type="term" value="C:nucleus"/>
    <property type="evidence" value="ECO:0007669"/>
    <property type="project" value="UniProtKB-SubCell"/>
</dbReference>
<dbReference type="RefSeq" id="XP_001216997.1">
    <property type="nucleotide sequence ID" value="XM_001216997.1"/>
</dbReference>
<evidence type="ECO:0000256" key="4">
    <source>
        <dbReference type="ARBA" id="ARBA00022771"/>
    </source>
</evidence>
<dbReference type="AlphaFoldDB" id="Q0CD58"/>
<keyword evidence="4" id="KW-0863">Zinc-finger</keyword>
<dbReference type="PANTHER" id="PTHR40626">
    <property type="entry name" value="MIP31509P"/>
    <property type="match status" value="1"/>
</dbReference>
<dbReference type="HOGENOM" id="CLU_771538_0_0_1"/>
<evidence type="ECO:0000256" key="1">
    <source>
        <dbReference type="ARBA" id="ARBA00004123"/>
    </source>
</evidence>
<comment type="subcellular location">
    <subcellularLocation>
        <location evidence="1">Nucleus</location>
    </subcellularLocation>
</comment>
<evidence type="ECO:0000256" key="7">
    <source>
        <dbReference type="ARBA" id="ARBA00023163"/>
    </source>
</evidence>
<dbReference type="STRING" id="341663.Q0CD58"/>
<keyword evidence="6" id="KW-0805">Transcription regulation</keyword>
<dbReference type="OrthoDB" id="654211at2759"/>
<evidence type="ECO:0000256" key="3">
    <source>
        <dbReference type="ARBA" id="ARBA00022737"/>
    </source>
</evidence>
<dbReference type="EMBL" id="CH476605">
    <property type="protein sequence ID" value="EAU31549.1"/>
    <property type="molecule type" value="Genomic_DNA"/>
</dbReference>
<dbReference type="GO" id="GO:0000981">
    <property type="term" value="F:DNA-binding transcription factor activity, RNA polymerase II-specific"/>
    <property type="evidence" value="ECO:0007669"/>
    <property type="project" value="InterPro"/>
</dbReference>
<dbReference type="GO" id="GO:0008270">
    <property type="term" value="F:zinc ion binding"/>
    <property type="evidence" value="ECO:0007669"/>
    <property type="project" value="UniProtKB-KW"/>
</dbReference>
<dbReference type="GeneID" id="4353341"/>